<dbReference type="Pfam" id="PF12710">
    <property type="entry name" value="HAD"/>
    <property type="match status" value="1"/>
</dbReference>
<organism evidence="1 2">
    <name type="scientific">Pandoraea morbifera</name>
    <dbReference type="NCBI Taxonomy" id="2508300"/>
    <lineage>
        <taxon>Bacteria</taxon>
        <taxon>Pseudomonadati</taxon>
        <taxon>Pseudomonadota</taxon>
        <taxon>Betaproteobacteria</taxon>
        <taxon>Burkholderiales</taxon>
        <taxon>Burkholderiaceae</taxon>
        <taxon>Pandoraea</taxon>
    </lineage>
</organism>
<sequence length="145" mass="16509">MSQGQFIVFDVDKTLIDGNLHEHILDRWCEGSRWRSWLRASVPVFSKLLPLATLRRRVEYFATQMINAHDMGRLTSEILSDGTATNLDLVRRIRRYRRLDYTVVLVSAAPQRVVAPLGRQLGLPVFGSTCICGLVVRDLLTCPLQ</sequence>
<dbReference type="InterPro" id="IPR036412">
    <property type="entry name" value="HAD-like_sf"/>
</dbReference>
<protein>
    <recommendedName>
        <fullName evidence="3">Haloacid dehalogenase-like hydrolase</fullName>
    </recommendedName>
</protein>
<dbReference type="RefSeq" id="WP_150567939.1">
    <property type="nucleotide sequence ID" value="NZ_CABPSD010000011.1"/>
</dbReference>
<name>A0A5E4X7G6_9BURK</name>
<accession>A0A5E4X7G6</accession>
<dbReference type="InterPro" id="IPR023214">
    <property type="entry name" value="HAD_sf"/>
</dbReference>
<gene>
    <name evidence="1" type="ORF">PMO31116_03666</name>
</gene>
<dbReference type="AlphaFoldDB" id="A0A5E4X7G6"/>
<dbReference type="EMBL" id="CABPSD010000011">
    <property type="protein sequence ID" value="VVE32075.1"/>
    <property type="molecule type" value="Genomic_DNA"/>
</dbReference>
<dbReference type="Proteomes" id="UP000368474">
    <property type="component" value="Unassembled WGS sequence"/>
</dbReference>
<dbReference type="SUPFAM" id="SSF56784">
    <property type="entry name" value="HAD-like"/>
    <property type="match status" value="1"/>
</dbReference>
<proteinExistence type="predicted"/>
<keyword evidence="2" id="KW-1185">Reference proteome</keyword>
<evidence type="ECO:0000313" key="1">
    <source>
        <dbReference type="EMBL" id="VVE32075.1"/>
    </source>
</evidence>
<evidence type="ECO:0008006" key="3">
    <source>
        <dbReference type="Google" id="ProtNLM"/>
    </source>
</evidence>
<evidence type="ECO:0000313" key="2">
    <source>
        <dbReference type="Proteomes" id="UP000368474"/>
    </source>
</evidence>
<dbReference type="Gene3D" id="3.40.50.1000">
    <property type="entry name" value="HAD superfamily/HAD-like"/>
    <property type="match status" value="1"/>
</dbReference>
<reference evidence="1 2" key="1">
    <citation type="submission" date="2019-08" db="EMBL/GenBank/DDBJ databases">
        <authorList>
            <person name="Peeters C."/>
        </authorList>
    </citation>
    <scope>NUCLEOTIDE SEQUENCE [LARGE SCALE GENOMIC DNA]</scope>
    <source>
        <strain evidence="1 2">LMG 31116</strain>
    </source>
</reference>
<dbReference type="Gene3D" id="1.20.1440.100">
    <property type="entry name" value="SG protein - dephosphorylation function"/>
    <property type="match status" value="1"/>
</dbReference>